<evidence type="ECO:0000313" key="7">
    <source>
        <dbReference type="EMBL" id="GCC43058.1"/>
    </source>
</evidence>
<keyword evidence="8" id="KW-1185">Reference proteome</keyword>
<name>A0A401TKA2_CHIPU</name>
<dbReference type="GO" id="GO:0009083">
    <property type="term" value="P:branched-chain amino acid catabolic process"/>
    <property type="evidence" value="ECO:0007669"/>
    <property type="project" value="InterPro"/>
</dbReference>
<dbReference type="Gene3D" id="1.50.40.10">
    <property type="entry name" value="Mitochondrial carrier domain"/>
    <property type="match status" value="1"/>
</dbReference>
<evidence type="ECO:0000256" key="2">
    <source>
        <dbReference type="ARBA" id="ARBA00006375"/>
    </source>
</evidence>
<evidence type="ECO:0000256" key="6">
    <source>
        <dbReference type="RuleBase" id="RU000488"/>
    </source>
</evidence>
<protein>
    <submittedName>
        <fullName evidence="7">Uncharacterized protein</fullName>
    </submittedName>
</protein>
<dbReference type="InterPro" id="IPR042164">
    <property type="entry name" value="SLC25A44"/>
</dbReference>
<evidence type="ECO:0000256" key="1">
    <source>
        <dbReference type="ARBA" id="ARBA00004141"/>
    </source>
</evidence>
<dbReference type="GO" id="GO:0015658">
    <property type="term" value="F:branched-chain amino acid transmembrane transporter activity"/>
    <property type="evidence" value="ECO:0007669"/>
    <property type="project" value="InterPro"/>
</dbReference>
<dbReference type="GO" id="GO:0016020">
    <property type="term" value="C:membrane"/>
    <property type="evidence" value="ECO:0007669"/>
    <property type="project" value="UniProtKB-SubCell"/>
</dbReference>
<dbReference type="PANTHER" id="PTHR46314:SF2">
    <property type="entry name" value="SOLUTE CARRIER FAMILY 25 MEMBER 44"/>
    <property type="match status" value="1"/>
</dbReference>
<keyword evidence="6" id="KW-0813">Transport</keyword>
<comment type="similarity">
    <text evidence="2 6">Belongs to the mitochondrial carrier (TC 2.A.29) family.</text>
</comment>
<comment type="subcellular location">
    <subcellularLocation>
        <location evidence="1">Membrane</location>
        <topology evidence="1">Multi-pass membrane protein</topology>
    </subcellularLocation>
</comment>
<dbReference type="OrthoDB" id="250329at2759"/>
<organism evidence="7 8">
    <name type="scientific">Chiloscyllium punctatum</name>
    <name type="common">Brownbanded bambooshark</name>
    <name type="synonym">Hemiscyllium punctatum</name>
    <dbReference type="NCBI Taxonomy" id="137246"/>
    <lineage>
        <taxon>Eukaryota</taxon>
        <taxon>Metazoa</taxon>
        <taxon>Chordata</taxon>
        <taxon>Craniata</taxon>
        <taxon>Vertebrata</taxon>
        <taxon>Chondrichthyes</taxon>
        <taxon>Elasmobranchii</taxon>
        <taxon>Galeomorphii</taxon>
        <taxon>Galeoidea</taxon>
        <taxon>Orectolobiformes</taxon>
        <taxon>Hemiscylliidae</taxon>
        <taxon>Chiloscyllium</taxon>
    </lineage>
</organism>
<reference evidence="7 8" key="1">
    <citation type="journal article" date="2018" name="Nat. Ecol. Evol.">
        <title>Shark genomes provide insights into elasmobranch evolution and the origin of vertebrates.</title>
        <authorList>
            <person name="Hara Y"/>
            <person name="Yamaguchi K"/>
            <person name="Onimaru K"/>
            <person name="Kadota M"/>
            <person name="Koyanagi M"/>
            <person name="Keeley SD"/>
            <person name="Tatsumi K"/>
            <person name="Tanaka K"/>
            <person name="Motone F"/>
            <person name="Kageyama Y"/>
            <person name="Nozu R"/>
            <person name="Adachi N"/>
            <person name="Nishimura O"/>
            <person name="Nakagawa R"/>
            <person name="Tanegashima C"/>
            <person name="Kiyatake I"/>
            <person name="Matsumoto R"/>
            <person name="Murakumo K"/>
            <person name="Nishida K"/>
            <person name="Terakita A"/>
            <person name="Kuratani S"/>
            <person name="Sato K"/>
            <person name="Hyodo S Kuraku.S."/>
        </authorList>
    </citation>
    <scope>NUCLEOTIDE SEQUENCE [LARGE SCALE GENOMIC DNA]</scope>
</reference>
<dbReference type="AlphaFoldDB" id="A0A401TKA2"/>
<evidence type="ECO:0000256" key="5">
    <source>
        <dbReference type="PROSITE-ProRule" id="PRU00282"/>
    </source>
</evidence>
<proteinExistence type="inferred from homology"/>
<feature type="repeat" description="Solcar" evidence="5">
    <location>
        <begin position="1"/>
        <end position="45"/>
    </location>
</feature>
<dbReference type="Pfam" id="PF00153">
    <property type="entry name" value="Mito_carr"/>
    <property type="match status" value="1"/>
</dbReference>
<dbReference type="EMBL" id="BEZZ01095599">
    <property type="protein sequence ID" value="GCC43058.1"/>
    <property type="molecule type" value="Genomic_DNA"/>
</dbReference>
<evidence type="ECO:0000256" key="4">
    <source>
        <dbReference type="ARBA" id="ARBA00023136"/>
    </source>
</evidence>
<evidence type="ECO:0000256" key="3">
    <source>
        <dbReference type="ARBA" id="ARBA00022692"/>
    </source>
</evidence>
<feature type="non-terminal residue" evidence="7">
    <location>
        <position position="56"/>
    </location>
</feature>
<evidence type="ECO:0000313" key="8">
    <source>
        <dbReference type="Proteomes" id="UP000287033"/>
    </source>
</evidence>
<comment type="caution">
    <text evidence="7">The sequence shown here is derived from an EMBL/GenBank/DDBJ whole genome shotgun (WGS) entry which is preliminary data.</text>
</comment>
<keyword evidence="3 5" id="KW-0812">Transmembrane</keyword>
<sequence length="56" mass="6227">MVPTFRQLMQEEGVWGLTKGLSARILSATPSALCIVVGYETLKKLSLRPELVDSRH</sequence>
<dbReference type="PANTHER" id="PTHR46314">
    <property type="entry name" value="SOLUTE CARRIER FAMILY 25 MEMBER 44"/>
    <property type="match status" value="1"/>
</dbReference>
<dbReference type="InterPro" id="IPR023395">
    <property type="entry name" value="MCP_dom_sf"/>
</dbReference>
<dbReference type="GO" id="GO:0005739">
    <property type="term" value="C:mitochondrion"/>
    <property type="evidence" value="ECO:0007669"/>
    <property type="project" value="InterPro"/>
</dbReference>
<dbReference type="STRING" id="137246.A0A401TKA2"/>
<accession>A0A401TKA2</accession>
<dbReference type="InterPro" id="IPR018108">
    <property type="entry name" value="MCP_transmembrane"/>
</dbReference>
<dbReference type="PROSITE" id="PS50920">
    <property type="entry name" value="SOLCAR"/>
    <property type="match status" value="1"/>
</dbReference>
<dbReference type="SUPFAM" id="SSF103506">
    <property type="entry name" value="Mitochondrial carrier"/>
    <property type="match status" value="1"/>
</dbReference>
<keyword evidence="4 5" id="KW-0472">Membrane</keyword>
<gene>
    <name evidence="7" type="ORF">chiPu_0027120</name>
</gene>
<dbReference type="Proteomes" id="UP000287033">
    <property type="component" value="Unassembled WGS sequence"/>
</dbReference>